<proteinExistence type="predicted"/>
<gene>
    <name evidence="1" type="ORF">HK097_004108</name>
</gene>
<name>A0AAD5SHF0_9FUNG</name>
<evidence type="ECO:0000313" key="1">
    <source>
        <dbReference type="EMBL" id="KAJ3053514.1"/>
    </source>
</evidence>
<dbReference type="Proteomes" id="UP001212841">
    <property type="component" value="Unassembled WGS sequence"/>
</dbReference>
<dbReference type="EMBL" id="JADGJD010000201">
    <property type="protein sequence ID" value="KAJ3053514.1"/>
    <property type="molecule type" value="Genomic_DNA"/>
</dbReference>
<protein>
    <submittedName>
        <fullName evidence="1">Uncharacterized protein</fullName>
    </submittedName>
</protein>
<comment type="caution">
    <text evidence="1">The sequence shown here is derived from an EMBL/GenBank/DDBJ whole genome shotgun (WGS) entry which is preliminary data.</text>
</comment>
<organism evidence="1 2">
    <name type="scientific">Rhizophlyctis rosea</name>
    <dbReference type="NCBI Taxonomy" id="64517"/>
    <lineage>
        <taxon>Eukaryota</taxon>
        <taxon>Fungi</taxon>
        <taxon>Fungi incertae sedis</taxon>
        <taxon>Chytridiomycota</taxon>
        <taxon>Chytridiomycota incertae sedis</taxon>
        <taxon>Chytridiomycetes</taxon>
        <taxon>Rhizophlyctidales</taxon>
        <taxon>Rhizophlyctidaceae</taxon>
        <taxon>Rhizophlyctis</taxon>
    </lineage>
</organism>
<keyword evidence="2" id="KW-1185">Reference proteome</keyword>
<reference evidence="1" key="1">
    <citation type="submission" date="2020-05" db="EMBL/GenBank/DDBJ databases">
        <title>Phylogenomic resolution of chytrid fungi.</title>
        <authorList>
            <person name="Stajich J.E."/>
            <person name="Amses K."/>
            <person name="Simmons R."/>
            <person name="Seto K."/>
            <person name="Myers J."/>
            <person name="Bonds A."/>
            <person name="Quandt C.A."/>
            <person name="Barry K."/>
            <person name="Liu P."/>
            <person name="Grigoriev I."/>
            <person name="Longcore J.E."/>
            <person name="James T.Y."/>
        </authorList>
    </citation>
    <scope>NUCLEOTIDE SEQUENCE</scope>
    <source>
        <strain evidence="1">JEL0318</strain>
    </source>
</reference>
<dbReference type="AlphaFoldDB" id="A0AAD5SHF0"/>
<sequence>MKRKAASLSFDLNESLPLHDDDDSASTLTLDAFHHEMTFFDNLRNQKVAKIPSHPKPLVINHLAILDIVHQRSGPQRRWVTRADISTDMQEQNRYYNPIWCLWAEINHEKPFYFTSTPSNRSRCCSWPNLEGVK</sequence>
<evidence type="ECO:0000313" key="2">
    <source>
        <dbReference type="Proteomes" id="UP001212841"/>
    </source>
</evidence>
<accession>A0AAD5SHF0</accession>